<dbReference type="SUPFAM" id="SSF53850">
    <property type="entry name" value="Periplasmic binding protein-like II"/>
    <property type="match status" value="1"/>
</dbReference>
<dbReference type="InterPro" id="IPR011852">
    <property type="entry name" value="TRAP_TAXI"/>
</dbReference>
<dbReference type="Proteomes" id="UP000288096">
    <property type="component" value="Unassembled WGS sequence"/>
</dbReference>
<dbReference type="NCBIfam" id="TIGR02122">
    <property type="entry name" value="TRAP_TAXI"/>
    <property type="match status" value="1"/>
</dbReference>
<organism evidence="1 2">
    <name type="scientific">Desulfonema ishimotonii</name>
    <dbReference type="NCBI Taxonomy" id="45657"/>
    <lineage>
        <taxon>Bacteria</taxon>
        <taxon>Pseudomonadati</taxon>
        <taxon>Thermodesulfobacteriota</taxon>
        <taxon>Desulfobacteria</taxon>
        <taxon>Desulfobacterales</taxon>
        <taxon>Desulfococcaceae</taxon>
        <taxon>Desulfonema</taxon>
    </lineage>
</organism>
<keyword evidence="2" id="KW-1185">Reference proteome</keyword>
<reference evidence="2" key="2">
    <citation type="submission" date="2019-01" db="EMBL/GenBank/DDBJ databases">
        <title>Genome sequence of Desulfonema ishimotonii strain Tokyo 01.</title>
        <authorList>
            <person name="Fukui M."/>
        </authorList>
    </citation>
    <scope>NUCLEOTIDE SEQUENCE [LARGE SCALE GENOMIC DNA]</scope>
    <source>
        <strain evidence="2">Tokyo 01</strain>
    </source>
</reference>
<dbReference type="PANTHER" id="PTHR42941:SF1">
    <property type="entry name" value="SLL1037 PROTEIN"/>
    <property type="match status" value="1"/>
</dbReference>
<proteinExistence type="predicted"/>
<gene>
    <name evidence="1" type="ORF">DENIS_4048</name>
</gene>
<comment type="caution">
    <text evidence="1">The sequence shown here is derived from an EMBL/GenBank/DDBJ whole genome shotgun (WGS) entry which is preliminary data.</text>
</comment>
<accession>A0A401G1F9</accession>
<name>A0A401G1F9_9BACT</name>
<dbReference type="Pfam" id="PF16868">
    <property type="entry name" value="NMT1_3"/>
    <property type="match status" value="1"/>
</dbReference>
<sequence length="345" mass="39430">MKKGMWICGILLLVGLFLTPHTAMSMGMVTGSRNGTYFQFGKEIAEEAKKAGLDIVVKESRGSLDNILRLDSSENAAFAIVQSDVFGFLKRSSHKTEIKKTLDNLSVIFPFYNEEVHLFAKKEIKRFEDLEGKRIAIGIEGSGNFITSTNLLKIMNIKAGREYTNMKPAEAVEAIFLDKIDAMFYVAGKPVKLFNNLKELKKEPQYAPLLDNVHFVPLNHPDMLKGGEYVASEITYSWIKEKIPTIAVKAILVGYDFSKKRTPYYRMRCKQLAELVKIIRHDYEYLRSEGHPKWKEVNLNEEINVWKLDPCSRDCQHSPSTSVSPIPDKRRKNYINGLRRTIRGE</sequence>
<dbReference type="OrthoDB" id="237270at2"/>
<dbReference type="EMBL" id="BEXT01000001">
    <property type="protein sequence ID" value="GBC63059.1"/>
    <property type="molecule type" value="Genomic_DNA"/>
</dbReference>
<protein>
    <submittedName>
        <fullName evidence="1">C4-dicarboxylate ABC transporter substrate-bindi ng protein</fullName>
    </submittedName>
</protein>
<evidence type="ECO:0000313" key="1">
    <source>
        <dbReference type="EMBL" id="GBC63059.1"/>
    </source>
</evidence>
<dbReference type="RefSeq" id="WP_124330179.1">
    <property type="nucleotide sequence ID" value="NZ_BEXT01000001.1"/>
</dbReference>
<evidence type="ECO:0000313" key="2">
    <source>
        <dbReference type="Proteomes" id="UP000288096"/>
    </source>
</evidence>
<dbReference type="AlphaFoldDB" id="A0A401G1F9"/>
<reference evidence="2" key="1">
    <citation type="submission" date="2017-11" db="EMBL/GenBank/DDBJ databases">
        <authorList>
            <person name="Watanabe M."/>
            <person name="Kojima H."/>
        </authorList>
    </citation>
    <scope>NUCLEOTIDE SEQUENCE [LARGE SCALE GENOMIC DNA]</scope>
    <source>
        <strain evidence="2">Tokyo 01</strain>
    </source>
</reference>
<dbReference type="PANTHER" id="PTHR42941">
    <property type="entry name" value="SLL1037 PROTEIN"/>
    <property type="match status" value="1"/>
</dbReference>
<dbReference type="Gene3D" id="3.40.190.10">
    <property type="entry name" value="Periplasmic binding protein-like II"/>
    <property type="match status" value="1"/>
</dbReference>